<dbReference type="SUPFAM" id="SSF52129">
    <property type="entry name" value="Caspase-like"/>
    <property type="match status" value="1"/>
</dbReference>
<evidence type="ECO:0000313" key="9">
    <source>
        <dbReference type="Proteomes" id="UP000001593"/>
    </source>
</evidence>
<dbReference type="Pfam" id="PF00656">
    <property type="entry name" value="Peptidase_C14"/>
    <property type="match status" value="1"/>
</dbReference>
<dbReference type="PRINTS" id="PR00376">
    <property type="entry name" value="IL1BCENZYME"/>
</dbReference>
<evidence type="ECO:0000256" key="1">
    <source>
        <dbReference type="ARBA" id="ARBA00010134"/>
    </source>
</evidence>
<dbReference type="InterPro" id="IPR002138">
    <property type="entry name" value="Pept_C14_p10"/>
</dbReference>
<dbReference type="SMART" id="SM00115">
    <property type="entry name" value="CASc"/>
    <property type="match status" value="1"/>
</dbReference>
<dbReference type="InterPro" id="IPR015917">
    <property type="entry name" value="Pept_C14A"/>
</dbReference>
<dbReference type="GO" id="GO:0006915">
    <property type="term" value="P:apoptotic process"/>
    <property type="evidence" value="ECO:0007669"/>
    <property type="project" value="UniProtKB-KW"/>
</dbReference>
<dbReference type="GO" id="GO:0004197">
    <property type="term" value="F:cysteine-type endopeptidase activity"/>
    <property type="evidence" value="ECO:0007669"/>
    <property type="project" value="InterPro"/>
</dbReference>
<dbReference type="eggNOG" id="KOG3573">
    <property type="taxonomic scope" value="Eukaryota"/>
</dbReference>
<dbReference type="InterPro" id="IPR011600">
    <property type="entry name" value="Pept_C14_caspase"/>
</dbReference>
<dbReference type="PANTHER" id="PTHR47901:SF8">
    <property type="entry name" value="CASPASE-3"/>
    <property type="match status" value="1"/>
</dbReference>
<dbReference type="InParanoid" id="A7SYJ3"/>
<evidence type="ECO:0000256" key="4">
    <source>
        <dbReference type="ARBA" id="ARBA00022801"/>
    </source>
</evidence>
<organism evidence="8 9">
    <name type="scientific">Nematostella vectensis</name>
    <name type="common">Starlet sea anemone</name>
    <dbReference type="NCBI Taxonomy" id="45351"/>
    <lineage>
        <taxon>Eukaryota</taxon>
        <taxon>Metazoa</taxon>
        <taxon>Cnidaria</taxon>
        <taxon>Anthozoa</taxon>
        <taxon>Hexacorallia</taxon>
        <taxon>Actiniaria</taxon>
        <taxon>Edwardsiidae</taxon>
        <taxon>Nematostella</taxon>
    </lineage>
</organism>
<evidence type="ECO:0000259" key="7">
    <source>
        <dbReference type="PROSITE" id="PS50208"/>
    </source>
</evidence>
<keyword evidence="3" id="KW-0053">Apoptosis</keyword>
<feature type="domain" description="Caspase family p20" evidence="7">
    <location>
        <begin position="56"/>
        <end position="174"/>
    </location>
</feature>
<dbReference type="HOGENOM" id="CLU_036904_3_0_1"/>
<evidence type="ECO:0000313" key="8">
    <source>
        <dbReference type="EMBL" id="EDO31228.1"/>
    </source>
</evidence>
<dbReference type="Gene3D" id="3.30.70.1470">
    <property type="entry name" value="Caspase-like"/>
    <property type="match status" value="1"/>
</dbReference>
<dbReference type="AlphaFoldDB" id="A7SYJ3"/>
<evidence type="ECO:0000256" key="5">
    <source>
        <dbReference type="RuleBase" id="RU003971"/>
    </source>
</evidence>
<dbReference type="InterPro" id="IPR002398">
    <property type="entry name" value="Pept_C14"/>
</dbReference>
<reference evidence="8 9" key="1">
    <citation type="journal article" date="2007" name="Science">
        <title>Sea anemone genome reveals ancestral eumetazoan gene repertoire and genomic organization.</title>
        <authorList>
            <person name="Putnam N.H."/>
            <person name="Srivastava M."/>
            <person name="Hellsten U."/>
            <person name="Dirks B."/>
            <person name="Chapman J."/>
            <person name="Salamov A."/>
            <person name="Terry A."/>
            <person name="Shapiro H."/>
            <person name="Lindquist E."/>
            <person name="Kapitonov V.V."/>
            <person name="Jurka J."/>
            <person name="Genikhovich G."/>
            <person name="Grigoriev I.V."/>
            <person name="Lucas S.M."/>
            <person name="Steele R.E."/>
            <person name="Finnerty J.R."/>
            <person name="Technau U."/>
            <person name="Martindale M.Q."/>
            <person name="Rokhsar D.S."/>
        </authorList>
    </citation>
    <scope>NUCLEOTIDE SEQUENCE [LARGE SCALE GENOMIC DNA]</scope>
    <source>
        <strain evidence="9">CH2 X CH6</strain>
    </source>
</reference>
<name>A7SYJ3_NEMVE</name>
<dbReference type="Gene3D" id="3.40.50.1460">
    <property type="match status" value="1"/>
</dbReference>
<comment type="similarity">
    <text evidence="1 5">Belongs to the peptidase C14A family.</text>
</comment>
<evidence type="ECO:0000256" key="3">
    <source>
        <dbReference type="ARBA" id="ARBA00022703"/>
    </source>
</evidence>
<dbReference type="InterPro" id="IPR001309">
    <property type="entry name" value="Pept_C14_p20"/>
</dbReference>
<keyword evidence="9" id="KW-1185">Reference proteome</keyword>
<sequence>MVVNMSDKTWKVLKGIIVTTGIGQDVMVTKYSPDKCPHIESMRNNFEKVYKMTSNPKGLAIIISISRYDGLKGCRFKSEQDFNNLKNLFEGIGYTIAPLQEIQSKAELEKELKQCVQSIQESHESLILAVMSHGDERGLYLGNGETVKVEDIIRFIIVQSGHLEGKPKIVFMDAPVLQDVIFAYSTVEGYASFRNTQGSWFINAIVDVFSKHAWEEDIVSLLTYVSYEVSRKLSFQGYKQIPAPQSTLTKKLFLLPGYFEDEQ</sequence>
<dbReference type="InterPro" id="IPR029030">
    <property type="entry name" value="Caspase-like_dom_sf"/>
</dbReference>
<evidence type="ECO:0000259" key="6">
    <source>
        <dbReference type="PROSITE" id="PS50207"/>
    </source>
</evidence>
<dbReference type="OMA" id="MSHGDER"/>
<dbReference type="PhylomeDB" id="A7SYJ3"/>
<dbReference type="GO" id="GO:0006508">
    <property type="term" value="P:proteolysis"/>
    <property type="evidence" value="ECO:0007669"/>
    <property type="project" value="UniProtKB-KW"/>
</dbReference>
<protein>
    <submittedName>
        <fullName evidence="8">Uncharacterized protein</fullName>
    </submittedName>
</protein>
<dbReference type="PROSITE" id="PS50208">
    <property type="entry name" value="CASPASE_P20"/>
    <property type="match status" value="1"/>
</dbReference>
<evidence type="ECO:0000256" key="2">
    <source>
        <dbReference type="ARBA" id="ARBA00022670"/>
    </source>
</evidence>
<feature type="domain" description="Caspase family p10" evidence="6">
    <location>
        <begin position="170"/>
        <end position="256"/>
    </location>
</feature>
<keyword evidence="4" id="KW-0378">Hydrolase</keyword>
<gene>
    <name evidence="8" type="ORF">NEMVEDRAFT_v1g175581</name>
</gene>
<dbReference type="STRING" id="45351.A7SYJ3"/>
<dbReference type="Proteomes" id="UP000001593">
    <property type="component" value="Unassembled WGS sequence"/>
</dbReference>
<dbReference type="EMBL" id="DS469924">
    <property type="protein sequence ID" value="EDO31228.1"/>
    <property type="molecule type" value="Genomic_DNA"/>
</dbReference>
<keyword evidence="2" id="KW-0645">Protease</keyword>
<dbReference type="PROSITE" id="PS50207">
    <property type="entry name" value="CASPASE_P10"/>
    <property type="match status" value="1"/>
</dbReference>
<dbReference type="PANTHER" id="PTHR47901">
    <property type="entry name" value="CASPASE RECRUITMENT DOMAIN-CONTAINING PROTEIN 18"/>
    <property type="match status" value="1"/>
</dbReference>
<proteinExistence type="inferred from homology"/>
<accession>A7SYJ3</accession>